<accession>A0ABQ6GXW7</accession>
<evidence type="ECO:0000256" key="7">
    <source>
        <dbReference type="ARBA" id="ARBA00023136"/>
    </source>
</evidence>
<dbReference type="SMART" id="SM00283">
    <property type="entry name" value="MA"/>
    <property type="match status" value="1"/>
</dbReference>
<dbReference type="PROSITE" id="PS50111">
    <property type="entry name" value="CHEMOTAXIS_TRANSDUC_2"/>
    <property type="match status" value="1"/>
</dbReference>
<keyword evidence="7 11" id="KW-0472">Membrane</keyword>
<organism evidence="14 15">
    <name type="scientific">Thalassotalea eurytherma</name>
    <dbReference type="NCBI Taxonomy" id="1144278"/>
    <lineage>
        <taxon>Bacteria</taxon>
        <taxon>Pseudomonadati</taxon>
        <taxon>Pseudomonadota</taxon>
        <taxon>Gammaproteobacteria</taxon>
        <taxon>Alteromonadales</taxon>
        <taxon>Colwelliaceae</taxon>
        <taxon>Thalassotalea</taxon>
    </lineage>
</organism>
<dbReference type="CDD" id="cd12913">
    <property type="entry name" value="PDC1_MCP_like"/>
    <property type="match status" value="1"/>
</dbReference>
<comment type="subcellular location">
    <subcellularLocation>
        <location evidence="1">Cell membrane</location>
        <topology evidence="1">Multi-pass membrane protein</topology>
    </subcellularLocation>
</comment>
<evidence type="ECO:0000256" key="1">
    <source>
        <dbReference type="ARBA" id="ARBA00004651"/>
    </source>
</evidence>
<keyword evidence="6 11" id="KW-1133">Transmembrane helix</keyword>
<dbReference type="PROSITE" id="PS50885">
    <property type="entry name" value="HAMP"/>
    <property type="match status" value="1"/>
</dbReference>
<dbReference type="EMBL" id="BSSU01000001">
    <property type="protein sequence ID" value="GLX80788.1"/>
    <property type="molecule type" value="Genomic_DNA"/>
</dbReference>
<evidence type="ECO:0000256" key="4">
    <source>
        <dbReference type="ARBA" id="ARBA00022500"/>
    </source>
</evidence>
<evidence type="ECO:0000256" key="2">
    <source>
        <dbReference type="ARBA" id="ARBA00022475"/>
    </source>
</evidence>
<evidence type="ECO:0000313" key="15">
    <source>
        <dbReference type="Proteomes" id="UP001157133"/>
    </source>
</evidence>
<name>A0ABQ6GXW7_9GAMM</name>
<reference evidence="14 15" key="1">
    <citation type="submission" date="2023-03" db="EMBL/GenBank/DDBJ databases">
        <title>Draft genome sequence of Thalassotalea eurytherma JCM 18482T.</title>
        <authorList>
            <person name="Sawabe T."/>
        </authorList>
    </citation>
    <scope>NUCLEOTIDE SEQUENCE [LARGE SCALE GENOMIC DNA]</scope>
    <source>
        <strain evidence="14 15">JCM 18482</strain>
    </source>
</reference>
<dbReference type="PANTHER" id="PTHR32089">
    <property type="entry name" value="METHYL-ACCEPTING CHEMOTAXIS PROTEIN MCPB"/>
    <property type="match status" value="1"/>
</dbReference>
<dbReference type="SMART" id="SM00304">
    <property type="entry name" value="HAMP"/>
    <property type="match status" value="1"/>
</dbReference>
<evidence type="ECO:0000259" key="12">
    <source>
        <dbReference type="PROSITE" id="PS50111"/>
    </source>
</evidence>
<keyword evidence="8 10" id="KW-0807">Transducer</keyword>
<dbReference type="CDD" id="cd06225">
    <property type="entry name" value="HAMP"/>
    <property type="match status" value="1"/>
</dbReference>
<evidence type="ECO:0000256" key="9">
    <source>
        <dbReference type="ARBA" id="ARBA00029447"/>
    </source>
</evidence>
<evidence type="ECO:0000256" key="6">
    <source>
        <dbReference type="ARBA" id="ARBA00022989"/>
    </source>
</evidence>
<evidence type="ECO:0000256" key="11">
    <source>
        <dbReference type="SAM" id="Phobius"/>
    </source>
</evidence>
<dbReference type="SUPFAM" id="SSF58104">
    <property type="entry name" value="Methyl-accepting chemotaxis protein (MCP) signaling domain"/>
    <property type="match status" value="1"/>
</dbReference>
<protein>
    <submittedName>
        <fullName evidence="14">Methyl-accepting chemotaxis protein PctA</fullName>
    </submittedName>
</protein>
<dbReference type="SUPFAM" id="SSF103190">
    <property type="entry name" value="Sensory domain-like"/>
    <property type="match status" value="1"/>
</dbReference>
<dbReference type="PANTHER" id="PTHR32089:SF39">
    <property type="entry name" value="METHYL-ACCEPTING CHEMOTAXIS PROTEIN HLYB"/>
    <property type="match status" value="1"/>
</dbReference>
<dbReference type="Pfam" id="PF02743">
    <property type="entry name" value="dCache_1"/>
    <property type="match status" value="1"/>
</dbReference>
<dbReference type="Pfam" id="PF00015">
    <property type="entry name" value="MCPsignal"/>
    <property type="match status" value="1"/>
</dbReference>
<dbReference type="CDD" id="cd12912">
    <property type="entry name" value="PDC2_MCP_like"/>
    <property type="match status" value="1"/>
</dbReference>
<keyword evidence="3" id="KW-0488">Methylation</keyword>
<evidence type="ECO:0000256" key="5">
    <source>
        <dbReference type="ARBA" id="ARBA00022692"/>
    </source>
</evidence>
<evidence type="ECO:0000256" key="10">
    <source>
        <dbReference type="PROSITE-ProRule" id="PRU00284"/>
    </source>
</evidence>
<keyword evidence="15" id="KW-1185">Reference proteome</keyword>
<keyword evidence="5 11" id="KW-0812">Transmembrane</keyword>
<dbReference type="CDD" id="cd11386">
    <property type="entry name" value="MCP_signal"/>
    <property type="match status" value="1"/>
</dbReference>
<feature type="domain" description="HAMP" evidence="13">
    <location>
        <begin position="297"/>
        <end position="351"/>
    </location>
</feature>
<dbReference type="InterPro" id="IPR033479">
    <property type="entry name" value="dCache_1"/>
</dbReference>
<dbReference type="Gene3D" id="1.10.287.950">
    <property type="entry name" value="Methyl-accepting chemotaxis protein"/>
    <property type="match status" value="1"/>
</dbReference>
<keyword evidence="4" id="KW-0145">Chemotaxis</keyword>
<gene>
    <name evidence="14" type="primary">pctA</name>
    <name evidence="14" type="ORF">theurythT_02400</name>
</gene>
<dbReference type="InterPro" id="IPR004089">
    <property type="entry name" value="MCPsignal_dom"/>
</dbReference>
<comment type="similarity">
    <text evidence="9">Belongs to the methyl-accepting chemotaxis (MCP) protein family.</text>
</comment>
<feature type="domain" description="Methyl-accepting transducer" evidence="12">
    <location>
        <begin position="356"/>
        <end position="592"/>
    </location>
</feature>
<keyword evidence="2" id="KW-1003">Cell membrane</keyword>
<dbReference type="Proteomes" id="UP001157133">
    <property type="component" value="Unassembled WGS sequence"/>
</dbReference>
<dbReference type="InterPro" id="IPR029151">
    <property type="entry name" value="Sensor-like_sf"/>
</dbReference>
<dbReference type="Gene3D" id="3.30.450.20">
    <property type="entry name" value="PAS domain"/>
    <property type="match status" value="2"/>
</dbReference>
<comment type="caution">
    <text evidence="14">The sequence shown here is derived from an EMBL/GenBank/DDBJ whole genome shotgun (WGS) entry which is preliminary data.</text>
</comment>
<feature type="transmembrane region" description="Helical" evidence="11">
    <location>
        <begin position="277"/>
        <end position="296"/>
    </location>
</feature>
<dbReference type="InterPro" id="IPR003660">
    <property type="entry name" value="HAMP_dom"/>
</dbReference>
<evidence type="ECO:0000259" key="13">
    <source>
        <dbReference type="PROSITE" id="PS50885"/>
    </source>
</evidence>
<proteinExistence type="inferred from homology"/>
<evidence type="ECO:0000256" key="8">
    <source>
        <dbReference type="ARBA" id="ARBA00023224"/>
    </source>
</evidence>
<sequence>MINKLKFAHKIIIVAASLLILALAISTTNHYFSVKQDTKTNLTRAITEISDSVSLNIANWLNGKLAIVESLAKSAGIDQDQVFLERSAVMADVAGDFKNSYVAIEQTGQFILDDKSIVLPADFDPRKRPWYTQAKLQSKSSFTEPYIDVTTNELLISAIAPVKTGSRFLGVAGGDILLDEIATIINSLDFLELGHAFLMTAEGKVLSHPNTKMVDQHFSKLFGMTPVLTAQLTELEGKNQIVSFIRIEGIESVTWYLGVVLDKDKAYQPLADARTQAMIFGVIAVIITIVLLNLLLGQLLKPINGLTKAIKRISEGDGDLTQRLDVRSQDEIGQLSQHFNDFIETIHRSMQKTHEAANALDEQIDQVRQSAKYGIELAQQQLIGGEHIATAVTQLNGSVTEISGNAENASNLTSQMHERSKSGTNALSNNINAIEQLTNNISHSSQEIEKLNIEADNIGKILDVIKGISSQTNLLALNAAIEAARAGEMGRGFAVVADEVRQLAQLTQESTQEIESLIENLQVGTSSVVQTMHESQENSASSVDLANQADIEMREIIKSLTQVDDENHAVATATKQQVDMIQSIDHDVNNMMALNDQGVSSLKQTHQACDLLQSEFASLDKLVSQFKV</sequence>
<dbReference type="Pfam" id="PF00672">
    <property type="entry name" value="HAMP"/>
    <property type="match status" value="1"/>
</dbReference>
<dbReference type="RefSeq" id="WP_284206102.1">
    <property type="nucleotide sequence ID" value="NZ_BSSU01000001.1"/>
</dbReference>
<evidence type="ECO:0000256" key="3">
    <source>
        <dbReference type="ARBA" id="ARBA00022481"/>
    </source>
</evidence>
<evidence type="ECO:0000313" key="14">
    <source>
        <dbReference type="EMBL" id="GLX80788.1"/>
    </source>
</evidence>